<name>A0A4R6E271_9RHOO</name>
<dbReference type="EMBL" id="SNVV01000008">
    <property type="protein sequence ID" value="TDN50888.1"/>
    <property type="molecule type" value="Genomic_DNA"/>
</dbReference>
<dbReference type="InterPro" id="IPR010279">
    <property type="entry name" value="YqjD/ElaB"/>
</dbReference>
<gene>
    <name evidence="3" type="ORF">C7389_108132</name>
</gene>
<dbReference type="PANTHER" id="PTHR35893:SF3">
    <property type="entry name" value="INNER MEMBRANE PROTEIN"/>
    <property type="match status" value="1"/>
</dbReference>
<dbReference type="PANTHER" id="PTHR35893">
    <property type="entry name" value="INNER MEMBRANE PROTEIN-RELATED"/>
    <property type="match status" value="1"/>
</dbReference>
<protein>
    <submittedName>
        <fullName evidence="3">ElaB/YqjD/DUF883 family membrane-anchored ribosome-binding protein</fullName>
    </submittedName>
</protein>
<sequence length="124" mass="13505">MARTNTRTAPTAPDIDTPVDQANTPLLAETDTLDSILQEFRSVSDENLPALRQRLDDLLAAGSKTGTAYYATLKRSSGRLGQIARHELEHSREVADTYVKENPWRTVALAGGVAFLGGLLLGRR</sequence>
<dbReference type="Pfam" id="PF19029">
    <property type="entry name" value="DUF883_C"/>
    <property type="match status" value="1"/>
</dbReference>
<proteinExistence type="predicted"/>
<feature type="compositionally biased region" description="Low complexity" evidence="1">
    <location>
        <begin position="1"/>
        <end position="13"/>
    </location>
</feature>
<evidence type="ECO:0000313" key="3">
    <source>
        <dbReference type="EMBL" id="TDN50888.1"/>
    </source>
</evidence>
<evidence type="ECO:0000256" key="1">
    <source>
        <dbReference type="SAM" id="MobiDB-lite"/>
    </source>
</evidence>
<feature type="region of interest" description="Disordered" evidence="1">
    <location>
        <begin position="1"/>
        <end position="21"/>
    </location>
</feature>
<dbReference type="Proteomes" id="UP000295129">
    <property type="component" value="Unassembled WGS sequence"/>
</dbReference>
<organism evidence="3 4">
    <name type="scientific">Azoarcus indigens</name>
    <dbReference type="NCBI Taxonomy" id="29545"/>
    <lineage>
        <taxon>Bacteria</taxon>
        <taxon>Pseudomonadati</taxon>
        <taxon>Pseudomonadota</taxon>
        <taxon>Betaproteobacteria</taxon>
        <taxon>Rhodocyclales</taxon>
        <taxon>Zoogloeaceae</taxon>
        <taxon>Azoarcus</taxon>
    </lineage>
</organism>
<dbReference type="GO" id="GO:0043022">
    <property type="term" value="F:ribosome binding"/>
    <property type="evidence" value="ECO:0007669"/>
    <property type="project" value="InterPro"/>
</dbReference>
<feature type="domain" description="DUF883" evidence="2">
    <location>
        <begin position="95"/>
        <end position="124"/>
    </location>
</feature>
<reference evidence="3 4" key="1">
    <citation type="submission" date="2019-03" db="EMBL/GenBank/DDBJ databases">
        <title>Genomic Encyclopedia of Type Strains, Phase IV (KMG-IV): sequencing the most valuable type-strain genomes for metagenomic binning, comparative biology and taxonomic classification.</title>
        <authorList>
            <person name="Goeker M."/>
        </authorList>
    </citation>
    <scope>NUCLEOTIDE SEQUENCE [LARGE SCALE GENOMIC DNA]</scope>
    <source>
        <strain evidence="3 4">DSM 12121</strain>
    </source>
</reference>
<dbReference type="RefSeq" id="WP_133591348.1">
    <property type="nucleotide sequence ID" value="NZ_SNVV01000008.1"/>
</dbReference>
<comment type="caution">
    <text evidence="3">The sequence shown here is derived from an EMBL/GenBank/DDBJ whole genome shotgun (WGS) entry which is preliminary data.</text>
</comment>
<dbReference type="AlphaFoldDB" id="A0A4R6E271"/>
<keyword evidence="4" id="KW-1185">Reference proteome</keyword>
<evidence type="ECO:0000313" key="4">
    <source>
        <dbReference type="Proteomes" id="UP000295129"/>
    </source>
</evidence>
<accession>A0A4R6E271</accession>
<dbReference type="InterPro" id="IPR043605">
    <property type="entry name" value="DUF883_C"/>
</dbReference>
<evidence type="ECO:0000259" key="2">
    <source>
        <dbReference type="Pfam" id="PF19029"/>
    </source>
</evidence>